<evidence type="ECO:0000256" key="1">
    <source>
        <dbReference type="SAM" id="Phobius"/>
    </source>
</evidence>
<dbReference type="RefSeq" id="WP_318064536.1">
    <property type="nucleotide sequence ID" value="NZ_JAWONS010000184.1"/>
</dbReference>
<organism evidence="2 3">
    <name type="scientific">Clostridium boliviensis</name>
    <dbReference type="NCBI Taxonomy" id="318465"/>
    <lineage>
        <taxon>Bacteria</taxon>
        <taxon>Bacillati</taxon>
        <taxon>Bacillota</taxon>
        <taxon>Clostridia</taxon>
        <taxon>Eubacteriales</taxon>
        <taxon>Clostridiaceae</taxon>
        <taxon>Clostridium</taxon>
    </lineage>
</organism>
<name>A0ABU4GKZ6_9CLOT</name>
<dbReference type="Proteomes" id="UP001276854">
    <property type="component" value="Unassembled WGS sequence"/>
</dbReference>
<keyword evidence="1" id="KW-0812">Transmembrane</keyword>
<feature type="transmembrane region" description="Helical" evidence="1">
    <location>
        <begin position="49"/>
        <end position="71"/>
    </location>
</feature>
<comment type="caution">
    <text evidence="2">The sequence shown here is derived from an EMBL/GenBank/DDBJ whole genome shotgun (WGS) entry which is preliminary data.</text>
</comment>
<accession>A0ABU4GKZ6</accession>
<dbReference type="EMBL" id="JAWONS010000184">
    <property type="protein sequence ID" value="MDW2798293.1"/>
    <property type="molecule type" value="Genomic_DNA"/>
</dbReference>
<sequence>MRMTKKTSYYFIMMVVGVLVWLEGSYRFLSRWFMDVIILFSPLPAYVHYMIQSLFELAVTYGEVILLLFILSDWRSKRSSEWAGYKKALHLYLIIGIILENIIIYIFQNLFSIYIESYLAAIIMTMVIKIVTIFMAGLSNLYVRYECLWIFQADDRVNTWVFSF</sequence>
<reference evidence="2 3" key="1">
    <citation type="submission" date="2023-10" db="EMBL/GenBank/DDBJ databases">
        <title>A novel Glycoside Hydrolase 43-Like Enzyme from Clostrdium boliviensis is an Endo-xylanase, and a Candidate for Xylooligosaccharides Production from Different Xylan Substrates.</title>
        <authorList>
            <person name="Alvarez M.T."/>
            <person name="Rocabado-Villegas L.R."/>
            <person name="Salas-Veizaga D.M."/>
            <person name="Linares-Pasten J.A."/>
            <person name="Gudmundsdottir E.E."/>
            <person name="Hreggvidsson G.O."/>
            <person name="Adlercreutz P."/>
            <person name="Nordberg Karlsson E."/>
        </authorList>
    </citation>
    <scope>NUCLEOTIDE SEQUENCE [LARGE SCALE GENOMIC DNA]</scope>
    <source>
        <strain evidence="2 3">E-1</strain>
    </source>
</reference>
<keyword evidence="1" id="KW-0472">Membrane</keyword>
<feature type="transmembrane region" description="Helical" evidence="1">
    <location>
        <begin position="91"/>
        <end position="111"/>
    </location>
</feature>
<feature type="transmembrane region" description="Helical" evidence="1">
    <location>
        <begin position="9"/>
        <end position="29"/>
    </location>
</feature>
<evidence type="ECO:0000313" key="3">
    <source>
        <dbReference type="Proteomes" id="UP001276854"/>
    </source>
</evidence>
<gene>
    <name evidence="2" type="ORF">RZO55_11985</name>
</gene>
<evidence type="ECO:0000313" key="2">
    <source>
        <dbReference type="EMBL" id="MDW2798293.1"/>
    </source>
</evidence>
<feature type="transmembrane region" description="Helical" evidence="1">
    <location>
        <begin position="117"/>
        <end position="143"/>
    </location>
</feature>
<keyword evidence="3" id="KW-1185">Reference proteome</keyword>
<proteinExistence type="predicted"/>
<protein>
    <submittedName>
        <fullName evidence="2">Uncharacterized protein</fullName>
    </submittedName>
</protein>
<keyword evidence="1" id="KW-1133">Transmembrane helix</keyword>